<dbReference type="EMBL" id="LFJN01000033">
    <property type="protein sequence ID" value="KPI36157.1"/>
    <property type="molecule type" value="Genomic_DNA"/>
</dbReference>
<dbReference type="OrthoDB" id="5302254at2759"/>
<keyword evidence="4" id="KW-1185">Reference proteome</keyword>
<organism evidence="3 4">
    <name type="scientific">Cyphellophora attinorum</name>
    <dbReference type="NCBI Taxonomy" id="1664694"/>
    <lineage>
        <taxon>Eukaryota</taxon>
        <taxon>Fungi</taxon>
        <taxon>Dikarya</taxon>
        <taxon>Ascomycota</taxon>
        <taxon>Pezizomycotina</taxon>
        <taxon>Eurotiomycetes</taxon>
        <taxon>Chaetothyriomycetidae</taxon>
        <taxon>Chaetothyriales</taxon>
        <taxon>Cyphellophoraceae</taxon>
        <taxon>Cyphellophora</taxon>
    </lineage>
</organism>
<protein>
    <submittedName>
        <fullName evidence="3">Uncharacterized protein</fullName>
    </submittedName>
</protein>
<feature type="region of interest" description="Disordered" evidence="2">
    <location>
        <begin position="37"/>
        <end position="84"/>
    </location>
</feature>
<reference evidence="3 4" key="1">
    <citation type="submission" date="2015-06" db="EMBL/GenBank/DDBJ databases">
        <title>Draft genome of the ant-associated black yeast Phialophora attae CBS 131958.</title>
        <authorList>
            <person name="Moreno L.F."/>
            <person name="Stielow B.J."/>
            <person name="de Hoog S."/>
            <person name="Vicente V.A."/>
            <person name="Weiss V.A."/>
            <person name="de Vries M."/>
            <person name="Cruz L.M."/>
            <person name="Souza E.M."/>
        </authorList>
    </citation>
    <scope>NUCLEOTIDE SEQUENCE [LARGE SCALE GENOMIC DNA]</scope>
    <source>
        <strain evidence="3 4">CBS 131958</strain>
    </source>
</reference>
<keyword evidence="1" id="KW-0833">Ubl conjugation pathway</keyword>
<evidence type="ECO:0000313" key="4">
    <source>
        <dbReference type="Proteomes" id="UP000038010"/>
    </source>
</evidence>
<comment type="caution">
    <text evidence="3">The sequence shown here is derived from an EMBL/GenBank/DDBJ whole genome shotgun (WGS) entry which is preliminary data.</text>
</comment>
<proteinExistence type="predicted"/>
<evidence type="ECO:0000256" key="1">
    <source>
        <dbReference type="ARBA" id="ARBA00022786"/>
    </source>
</evidence>
<dbReference type="GO" id="GO:0031145">
    <property type="term" value="P:anaphase-promoting complex-dependent catabolic process"/>
    <property type="evidence" value="ECO:0007669"/>
    <property type="project" value="InterPro"/>
</dbReference>
<dbReference type="RefSeq" id="XP_017996120.1">
    <property type="nucleotide sequence ID" value="XM_018149424.1"/>
</dbReference>
<dbReference type="Proteomes" id="UP000038010">
    <property type="component" value="Unassembled WGS sequence"/>
</dbReference>
<name>A0A0N1NY62_9EURO</name>
<evidence type="ECO:0000313" key="3">
    <source>
        <dbReference type="EMBL" id="KPI36157.1"/>
    </source>
</evidence>
<sequence>MLRRKPTALTITHEDITQFEESLTRRLAYAHYLRTGEDPNGFFRQAQPGDADFEAQQERLAQRQQEQSNGGKVDPDDELKPLPGYKARIVRGREERIIGSAAVGATRGPAGGVDGGGLACDTLRTCVGYFGDDIWELYEFGKKDKL</sequence>
<dbReference type="GeneID" id="28741304"/>
<evidence type="ECO:0000256" key="2">
    <source>
        <dbReference type="SAM" id="MobiDB-lite"/>
    </source>
</evidence>
<gene>
    <name evidence="3" type="ORF">AB675_8934</name>
</gene>
<dbReference type="VEuPathDB" id="FungiDB:AB675_8934"/>
<dbReference type="Pfam" id="PF10471">
    <property type="entry name" value="ANAPC_CDC26"/>
    <property type="match status" value="1"/>
</dbReference>
<dbReference type="InterPro" id="IPR018860">
    <property type="entry name" value="APC_suCDC26"/>
</dbReference>
<accession>A0A0N1NY62</accession>
<dbReference type="AlphaFoldDB" id="A0A0N1NY62"/>
<dbReference type="GO" id="GO:0005680">
    <property type="term" value="C:anaphase-promoting complex"/>
    <property type="evidence" value="ECO:0007669"/>
    <property type="project" value="InterPro"/>
</dbReference>